<feature type="chain" id="PRO_5022860578" description="PEP-CTERM protein-sorting domain-containing protein" evidence="1">
    <location>
        <begin position="20"/>
        <end position="274"/>
    </location>
</feature>
<dbReference type="RefSeq" id="WP_146572951.1">
    <property type="nucleotide sequence ID" value="NZ_SJPH01000003.1"/>
</dbReference>
<feature type="signal peptide" evidence="1">
    <location>
        <begin position="1"/>
        <end position="19"/>
    </location>
</feature>
<reference evidence="2 3" key="1">
    <citation type="submission" date="2019-02" db="EMBL/GenBank/DDBJ databases">
        <title>Deep-cultivation of Planctomycetes and their phenomic and genomic characterization uncovers novel biology.</title>
        <authorList>
            <person name="Wiegand S."/>
            <person name="Jogler M."/>
            <person name="Boedeker C."/>
            <person name="Pinto D."/>
            <person name="Vollmers J."/>
            <person name="Rivas-Marin E."/>
            <person name="Kohn T."/>
            <person name="Peeters S.H."/>
            <person name="Heuer A."/>
            <person name="Rast P."/>
            <person name="Oberbeckmann S."/>
            <person name="Bunk B."/>
            <person name="Jeske O."/>
            <person name="Meyerdierks A."/>
            <person name="Storesund J.E."/>
            <person name="Kallscheuer N."/>
            <person name="Luecker S."/>
            <person name="Lage O.M."/>
            <person name="Pohl T."/>
            <person name="Merkel B.J."/>
            <person name="Hornburger P."/>
            <person name="Mueller R.-W."/>
            <person name="Bruemmer F."/>
            <person name="Labrenz M."/>
            <person name="Spormann A.M."/>
            <person name="Op Den Camp H."/>
            <person name="Overmann J."/>
            <person name="Amann R."/>
            <person name="Jetten M.S.M."/>
            <person name="Mascher T."/>
            <person name="Medema M.H."/>
            <person name="Devos D.P."/>
            <person name="Kaster A.-K."/>
            <person name="Ovreas L."/>
            <person name="Rohde M."/>
            <person name="Galperin M.Y."/>
            <person name="Jogler C."/>
        </authorList>
    </citation>
    <scope>NUCLEOTIDE SEQUENCE [LARGE SCALE GENOMIC DNA]</scope>
    <source>
        <strain evidence="2 3">Pla111</strain>
    </source>
</reference>
<comment type="caution">
    <text evidence="2">The sequence shown here is derived from an EMBL/GenBank/DDBJ whole genome shotgun (WGS) entry which is preliminary data.</text>
</comment>
<sequence length="274" mass="28412" precursor="true">MKHLLSTLCGLFLITPLVAGPYDPALDGVAATDLRVERWATSVVEFVRGPRSIADPANGLASFGVENNALGVSDADADFTKVVSLGDGGSITVAFDAPLADRAGPDFAVFENSFAFNGILFAELGFVEVSSDGTNFFRFASVSLTPTTTQLGAFDGLDPRDIRNLVGKHPAGVGTAFDLAELAGVSPLLDINAVTQVRIIDAVGSLDPQFGTFDLLGNPINDPFPTASAGGGLDIDAIAVLRPIPEPAAVWLVALAAGTIASYRTHSVSGNPRR</sequence>
<dbReference type="OrthoDB" id="9151625at2"/>
<dbReference type="AlphaFoldDB" id="A0A5C5W6X6"/>
<evidence type="ECO:0000256" key="1">
    <source>
        <dbReference type="SAM" id="SignalP"/>
    </source>
</evidence>
<organism evidence="2 3">
    <name type="scientific">Botrimarina hoheduenensis</name>
    <dbReference type="NCBI Taxonomy" id="2528000"/>
    <lineage>
        <taxon>Bacteria</taxon>
        <taxon>Pseudomonadati</taxon>
        <taxon>Planctomycetota</taxon>
        <taxon>Planctomycetia</taxon>
        <taxon>Pirellulales</taxon>
        <taxon>Lacipirellulaceae</taxon>
        <taxon>Botrimarina</taxon>
    </lineage>
</organism>
<proteinExistence type="predicted"/>
<name>A0A5C5W6X6_9BACT</name>
<evidence type="ECO:0000313" key="2">
    <source>
        <dbReference type="EMBL" id="TWT46440.1"/>
    </source>
</evidence>
<keyword evidence="1" id="KW-0732">Signal</keyword>
<dbReference type="Proteomes" id="UP000318995">
    <property type="component" value="Unassembled WGS sequence"/>
</dbReference>
<protein>
    <recommendedName>
        <fullName evidence="4">PEP-CTERM protein-sorting domain-containing protein</fullName>
    </recommendedName>
</protein>
<evidence type="ECO:0008006" key="4">
    <source>
        <dbReference type="Google" id="ProtNLM"/>
    </source>
</evidence>
<dbReference type="EMBL" id="SJPH01000003">
    <property type="protein sequence ID" value="TWT46440.1"/>
    <property type="molecule type" value="Genomic_DNA"/>
</dbReference>
<keyword evidence="3" id="KW-1185">Reference proteome</keyword>
<accession>A0A5C5W6X6</accession>
<evidence type="ECO:0000313" key="3">
    <source>
        <dbReference type="Proteomes" id="UP000318995"/>
    </source>
</evidence>
<gene>
    <name evidence="2" type="ORF">Pla111_15360</name>
</gene>